<dbReference type="EMBL" id="CP044427">
    <property type="protein sequence ID" value="QFG69499.1"/>
    <property type="molecule type" value="Genomic_DNA"/>
</dbReference>
<organism evidence="1 2">
    <name type="scientific">Ornithinimicrobium pratense</name>
    <dbReference type="NCBI Taxonomy" id="2593973"/>
    <lineage>
        <taxon>Bacteria</taxon>
        <taxon>Bacillati</taxon>
        <taxon>Actinomycetota</taxon>
        <taxon>Actinomycetes</taxon>
        <taxon>Micrococcales</taxon>
        <taxon>Ornithinimicrobiaceae</taxon>
        <taxon>Ornithinimicrobium</taxon>
    </lineage>
</organism>
<proteinExistence type="predicted"/>
<protein>
    <submittedName>
        <fullName evidence="1">YdeI/OmpD-associated family protein</fullName>
    </submittedName>
</protein>
<dbReference type="KEGG" id="serw:FY030_13005"/>
<accession>A0A5J6V6I1</accession>
<sequence length="81" mass="9202">MARWEWVRWIQATRNPATRRRRVEASVSKLDGGKRRPWCFDRSSCAAPALARSGKLRSPSLYAAGPRARAVRSESDWGGHH</sequence>
<evidence type="ECO:0000313" key="1">
    <source>
        <dbReference type="EMBL" id="QFG69499.1"/>
    </source>
</evidence>
<gene>
    <name evidence="1" type="ORF">FY030_13005</name>
</gene>
<dbReference type="Pfam" id="PF13376">
    <property type="entry name" value="OmdA"/>
    <property type="match status" value="1"/>
</dbReference>
<dbReference type="RefSeq" id="WP_158061873.1">
    <property type="nucleotide sequence ID" value="NZ_CP044427.1"/>
</dbReference>
<dbReference type="AlphaFoldDB" id="A0A5J6V6I1"/>
<dbReference type="Proteomes" id="UP000326546">
    <property type="component" value="Chromosome"/>
</dbReference>
<reference evidence="1 2" key="1">
    <citation type="submission" date="2019-09" db="EMBL/GenBank/DDBJ databases">
        <title>Serinicoccus pratensis sp. nov., isolated from meadow soil.</title>
        <authorList>
            <person name="Zhang W."/>
        </authorList>
    </citation>
    <scope>NUCLEOTIDE SEQUENCE [LARGE SCALE GENOMIC DNA]</scope>
    <source>
        <strain evidence="1 2">W204</strain>
    </source>
</reference>
<name>A0A5J6V6I1_9MICO</name>
<dbReference type="OrthoDB" id="9803948at2"/>
<evidence type="ECO:0000313" key="2">
    <source>
        <dbReference type="Proteomes" id="UP000326546"/>
    </source>
</evidence>
<keyword evidence="2" id="KW-1185">Reference proteome</keyword>